<feature type="transmembrane region" description="Helical" evidence="1">
    <location>
        <begin position="48"/>
        <end position="65"/>
    </location>
</feature>
<keyword evidence="1" id="KW-0812">Transmembrane</keyword>
<dbReference type="EMBL" id="CP015163">
    <property type="protein sequence ID" value="AXB42557.1"/>
    <property type="molecule type" value="Genomic_DNA"/>
</dbReference>
<evidence type="ECO:0000313" key="3">
    <source>
        <dbReference type="Proteomes" id="UP000250434"/>
    </source>
</evidence>
<accession>A0A344L3D3</accession>
<protein>
    <submittedName>
        <fullName evidence="2">Uncharacterized protein</fullName>
    </submittedName>
</protein>
<feature type="transmembrane region" description="Helical" evidence="1">
    <location>
        <begin position="159"/>
        <end position="179"/>
    </location>
</feature>
<dbReference type="Proteomes" id="UP000250434">
    <property type="component" value="Chromosome"/>
</dbReference>
<keyword evidence="1" id="KW-1133">Transmembrane helix</keyword>
<keyword evidence="1" id="KW-0472">Membrane</keyword>
<evidence type="ECO:0000313" key="2">
    <source>
        <dbReference type="EMBL" id="AXB42557.1"/>
    </source>
</evidence>
<reference evidence="2 3" key="1">
    <citation type="submission" date="2016-04" db="EMBL/GenBank/DDBJ databases">
        <title>Complete genome sequence and analysis of deep-sea sediment isolate, Amycolatopsis sp. WP1.</title>
        <authorList>
            <person name="Wang H."/>
            <person name="Chen S."/>
            <person name="Wu Q."/>
        </authorList>
    </citation>
    <scope>NUCLEOTIDE SEQUENCE [LARGE SCALE GENOMIC DNA]</scope>
    <source>
        <strain evidence="2 3">WP1</strain>
    </source>
</reference>
<gene>
    <name evidence="2" type="ORF">A4R43_08465</name>
</gene>
<sequence>MKATPVTIGHRIGGEGFTVEEADLARARLAALEREAADRSVTDRHVRFYPAIAAALIALSVLPVYRARVTDTIHLPGQRLPLEVSRTEMLWGHPESGGTAVAFVLVLLLAWATVNWRSAVPPALVAIAAAVLLVLLLGKQGIDPGHLDIQPGTVELAPAGVVSALVCPVLMLAGLAHAVDVWNRRHRVV</sequence>
<name>A0A344L3D3_9PSEU</name>
<proteinExistence type="predicted"/>
<evidence type="ECO:0000256" key="1">
    <source>
        <dbReference type="SAM" id="Phobius"/>
    </source>
</evidence>
<keyword evidence="3" id="KW-1185">Reference proteome</keyword>
<feature type="transmembrane region" description="Helical" evidence="1">
    <location>
        <begin position="96"/>
        <end position="114"/>
    </location>
</feature>
<organism evidence="2 3">
    <name type="scientific">Amycolatopsis albispora</name>
    <dbReference type="NCBI Taxonomy" id="1804986"/>
    <lineage>
        <taxon>Bacteria</taxon>
        <taxon>Bacillati</taxon>
        <taxon>Actinomycetota</taxon>
        <taxon>Actinomycetes</taxon>
        <taxon>Pseudonocardiales</taxon>
        <taxon>Pseudonocardiaceae</taxon>
        <taxon>Amycolatopsis</taxon>
    </lineage>
</organism>
<dbReference type="AlphaFoldDB" id="A0A344L3D3"/>
<feature type="transmembrane region" description="Helical" evidence="1">
    <location>
        <begin position="120"/>
        <end position="138"/>
    </location>
</feature>
<dbReference type="KEGG" id="aab:A4R43_08465"/>